<protein>
    <submittedName>
        <fullName evidence="2">Uncharacterized protein</fullName>
    </submittedName>
</protein>
<feature type="compositionally biased region" description="Basic residues" evidence="1">
    <location>
        <begin position="35"/>
        <end position="45"/>
    </location>
</feature>
<comment type="caution">
    <text evidence="2">The sequence shown here is derived from an EMBL/GenBank/DDBJ whole genome shotgun (WGS) entry which is preliminary data.</text>
</comment>
<accession>A0ABU9S0H1</accession>
<dbReference type="EMBL" id="JAYMRV010000011">
    <property type="protein sequence ID" value="MEM5425342.1"/>
    <property type="molecule type" value="Genomic_DNA"/>
</dbReference>
<proteinExistence type="predicted"/>
<gene>
    <name evidence="2" type="ORF">VSR73_30335</name>
</gene>
<feature type="region of interest" description="Disordered" evidence="1">
    <location>
        <begin position="23"/>
        <end position="47"/>
    </location>
</feature>
<keyword evidence="3" id="KW-1185">Reference proteome</keyword>
<organism evidence="2 3">
    <name type="scientific">Paraburkholderia ferrariae</name>
    <dbReference type="NCBI Taxonomy" id="386056"/>
    <lineage>
        <taxon>Bacteria</taxon>
        <taxon>Pseudomonadati</taxon>
        <taxon>Pseudomonadota</taxon>
        <taxon>Betaproteobacteria</taxon>
        <taxon>Burkholderiales</taxon>
        <taxon>Burkholderiaceae</taxon>
        <taxon>Paraburkholderia</taxon>
    </lineage>
</organism>
<evidence type="ECO:0000256" key="1">
    <source>
        <dbReference type="SAM" id="MobiDB-lite"/>
    </source>
</evidence>
<name>A0ABU9S0H1_9BURK</name>
<dbReference type="Proteomes" id="UP001489897">
    <property type="component" value="Unassembled WGS sequence"/>
</dbReference>
<evidence type="ECO:0000313" key="2">
    <source>
        <dbReference type="EMBL" id="MEM5425342.1"/>
    </source>
</evidence>
<sequence>MTTFTGTLWILSRNGSLECKGVRRSAARNATPGKGRSKVGPHRFAGKAGRLVKQLQDKY</sequence>
<dbReference type="RefSeq" id="WP_342949349.1">
    <property type="nucleotide sequence ID" value="NZ_JAYMRV010000011.1"/>
</dbReference>
<reference evidence="2 3" key="1">
    <citation type="submission" date="2024-01" db="EMBL/GenBank/DDBJ databases">
        <title>The diversity of rhizobia nodulating Mimosa spp. in eleven states of Brazil covering several biomes is determined by host plant, location, and edaphic factors.</title>
        <authorList>
            <person name="Rouws L."/>
            <person name="Barauna A."/>
            <person name="Beukes C."/>
            <person name="De Faria S.M."/>
            <person name="Gross E."/>
            <person name="Dos Reis Junior F.B."/>
            <person name="Simon M."/>
            <person name="Maluk M."/>
            <person name="Odee D.W."/>
            <person name="Kenicer G."/>
            <person name="Young J.P.W."/>
            <person name="Reis V.M."/>
            <person name="Zilli J."/>
            <person name="James E.K."/>
        </authorList>
    </citation>
    <scope>NUCLEOTIDE SEQUENCE [LARGE SCALE GENOMIC DNA]</scope>
    <source>
        <strain evidence="2 3">JPY167</strain>
    </source>
</reference>
<evidence type="ECO:0000313" key="3">
    <source>
        <dbReference type="Proteomes" id="UP001489897"/>
    </source>
</evidence>